<gene>
    <name evidence="1" type="ORF">MSG28_016084</name>
</gene>
<dbReference type="EMBL" id="CM046130">
    <property type="protein sequence ID" value="KAI8431595.1"/>
    <property type="molecule type" value="Genomic_DNA"/>
</dbReference>
<comment type="caution">
    <text evidence="1">The sequence shown here is derived from an EMBL/GenBank/DDBJ whole genome shotgun (WGS) entry which is preliminary data.</text>
</comment>
<proteinExistence type="predicted"/>
<accession>A0ACC0K5D1</accession>
<keyword evidence="2" id="KW-1185">Reference proteome</keyword>
<dbReference type="Proteomes" id="UP001064048">
    <property type="component" value="Chromosome 30"/>
</dbReference>
<organism evidence="1 2">
    <name type="scientific">Choristoneura fumiferana</name>
    <name type="common">Spruce budworm moth</name>
    <name type="synonym">Archips fumiferana</name>
    <dbReference type="NCBI Taxonomy" id="7141"/>
    <lineage>
        <taxon>Eukaryota</taxon>
        <taxon>Metazoa</taxon>
        <taxon>Ecdysozoa</taxon>
        <taxon>Arthropoda</taxon>
        <taxon>Hexapoda</taxon>
        <taxon>Insecta</taxon>
        <taxon>Pterygota</taxon>
        <taxon>Neoptera</taxon>
        <taxon>Endopterygota</taxon>
        <taxon>Lepidoptera</taxon>
        <taxon>Glossata</taxon>
        <taxon>Ditrysia</taxon>
        <taxon>Tortricoidea</taxon>
        <taxon>Tortricidae</taxon>
        <taxon>Tortricinae</taxon>
        <taxon>Choristoneura</taxon>
    </lineage>
</organism>
<name>A0ACC0K5D1_CHOFU</name>
<evidence type="ECO:0000313" key="2">
    <source>
        <dbReference type="Proteomes" id="UP001064048"/>
    </source>
</evidence>
<reference evidence="1 2" key="1">
    <citation type="journal article" date="2022" name="Genome Biol. Evol.">
        <title>The Spruce Budworm Genome: Reconstructing the Evolutionary History of Antifreeze Proteins.</title>
        <authorList>
            <person name="Beliveau C."/>
            <person name="Gagne P."/>
            <person name="Picq S."/>
            <person name="Vernygora O."/>
            <person name="Keeling C.I."/>
            <person name="Pinkney K."/>
            <person name="Doucet D."/>
            <person name="Wen F."/>
            <person name="Johnston J.S."/>
            <person name="Maaroufi H."/>
            <person name="Boyle B."/>
            <person name="Laroche J."/>
            <person name="Dewar K."/>
            <person name="Juretic N."/>
            <person name="Blackburn G."/>
            <person name="Nisole A."/>
            <person name="Brunet B."/>
            <person name="Brandao M."/>
            <person name="Lumley L."/>
            <person name="Duan J."/>
            <person name="Quan G."/>
            <person name="Lucarotti C.J."/>
            <person name="Roe A.D."/>
            <person name="Sperling F.A.H."/>
            <person name="Levesque R.C."/>
            <person name="Cusson M."/>
        </authorList>
    </citation>
    <scope>NUCLEOTIDE SEQUENCE [LARGE SCALE GENOMIC DNA]</scope>
    <source>
        <strain evidence="1">Glfc:IPQL:Cfum</strain>
    </source>
</reference>
<sequence>MENCTAPLQIIYAVAIEYGHCKLMVVVGTVNEQQEEALERRYVCPTSCARDDLLLHVVAANAVISSRHLLGLPRCRWPFSGTHQKRSEGGLTRRESGRVGRRVEIIYKVWKLLLWPLQVGRMKVAVIALTVLVAVGALPTFPGILSGLDPEPQAGVTEQLVETSSSQSSSSSSSSSETEVISQNGGEEIERFSTASKIAKQQKSSSTRKEITTGTDDIVLMVESLEELKRMLDGLASASRRIGLGMNVDKTKIMVNDRVDLRPVIVNGNLLEVVSEFTYLGQILQLGRNNFEKEAKRRIQLGWAAFGKLRQVFSSSIPQCMKTKVFNQCVLPVMTYGAETWTPTVRLIHHFKVAQRAVERAMLGVSLKDRIRNEAIRHKTKVIDIAQRISKLKWQWAALGRRKLKTSAECCGPVLGHKSHCAPALTPRPNNFIVEVQWGPVASHTKQQGGEVHAPACRNVQQVSGVQVRSDVAAGRDTETKTSACVLHPL</sequence>
<protein>
    <submittedName>
        <fullName evidence="1">Uncharacterized protein</fullName>
    </submittedName>
</protein>
<evidence type="ECO:0000313" key="1">
    <source>
        <dbReference type="EMBL" id="KAI8431595.1"/>
    </source>
</evidence>